<organism evidence="1">
    <name type="scientific">viral metagenome</name>
    <dbReference type="NCBI Taxonomy" id="1070528"/>
    <lineage>
        <taxon>unclassified sequences</taxon>
        <taxon>metagenomes</taxon>
        <taxon>organismal metagenomes</taxon>
    </lineage>
</organism>
<reference evidence="1" key="1">
    <citation type="journal article" date="2020" name="Nature">
        <title>Giant virus diversity and host interactions through global metagenomics.</title>
        <authorList>
            <person name="Schulz F."/>
            <person name="Roux S."/>
            <person name="Paez-Espino D."/>
            <person name="Jungbluth S."/>
            <person name="Walsh D.A."/>
            <person name="Denef V.J."/>
            <person name="McMahon K.D."/>
            <person name="Konstantinidis K.T."/>
            <person name="Eloe-Fadrosh E.A."/>
            <person name="Kyrpides N.C."/>
            <person name="Woyke T."/>
        </authorList>
    </citation>
    <scope>NUCLEOTIDE SEQUENCE</scope>
    <source>
        <strain evidence="1">GVMAG-M-3300009151-50</strain>
    </source>
</reference>
<name>A0A6C0ERM8_9ZZZZ</name>
<dbReference type="EMBL" id="MN738914">
    <property type="protein sequence ID" value="QHT30950.1"/>
    <property type="molecule type" value="Genomic_DNA"/>
</dbReference>
<sequence>MMIVVVSLAVAMVAFIIYALDRKSKSKPITWETAGKVSVLSGLLTSGVVFATGAEALPDIAKKVTETVSSAQDMFVGQPTF</sequence>
<evidence type="ECO:0000313" key="1">
    <source>
        <dbReference type="EMBL" id="QHT30950.1"/>
    </source>
</evidence>
<protein>
    <submittedName>
        <fullName evidence="1">Uncharacterized protein</fullName>
    </submittedName>
</protein>
<accession>A0A6C0ERM8</accession>
<proteinExistence type="predicted"/>
<dbReference type="AlphaFoldDB" id="A0A6C0ERM8"/>